<evidence type="ECO:0000256" key="6">
    <source>
        <dbReference type="ARBA" id="ARBA00022737"/>
    </source>
</evidence>
<comment type="subcellular location">
    <subcellularLocation>
        <location evidence="2">Cell inner membrane</location>
    </subcellularLocation>
    <subcellularLocation>
        <location evidence="1">Cell membrane</location>
        <topology evidence="1">Peripheral membrane protein</topology>
    </subcellularLocation>
</comment>
<proteinExistence type="predicted"/>
<evidence type="ECO:0000256" key="3">
    <source>
        <dbReference type="ARBA" id="ARBA00022448"/>
    </source>
</evidence>
<keyword evidence="4" id="KW-1003">Cell membrane</keyword>
<dbReference type="CDD" id="cd03215">
    <property type="entry name" value="ABC_Carb_Monos_II"/>
    <property type="match status" value="1"/>
</dbReference>
<evidence type="ECO:0000256" key="10">
    <source>
        <dbReference type="ARBA" id="ARBA00023136"/>
    </source>
</evidence>
<dbReference type="Pfam" id="PF00005">
    <property type="entry name" value="ABC_tran"/>
    <property type="match status" value="2"/>
</dbReference>
<reference evidence="13 14" key="1">
    <citation type="submission" date="2016-10" db="EMBL/GenBank/DDBJ databases">
        <authorList>
            <person name="de Groot N.N."/>
        </authorList>
    </citation>
    <scope>NUCLEOTIDE SEQUENCE [LARGE SCALE GENOMIC DNA]</scope>
    <source>
        <strain evidence="13 14">DSM 21800</strain>
    </source>
</reference>
<dbReference type="InterPro" id="IPR050107">
    <property type="entry name" value="ABC_carbohydrate_import_ATPase"/>
</dbReference>
<keyword evidence="10" id="KW-0472">Membrane</keyword>
<evidence type="ECO:0000259" key="12">
    <source>
        <dbReference type="PROSITE" id="PS50893"/>
    </source>
</evidence>
<dbReference type="EMBL" id="LT629772">
    <property type="protein sequence ID" value="SDT46365.1"/>
    <property type="molecule type" value="Genomic_DNA"/>
</dbReference>
<evidence type="ECO:0000256" key="11">
    <source>
        <dbReference type="SAM" id="MobiDB-lite"/>
    </source>
</evidence>
<dbReference type="PANTHER" id="PTHR43790:SF3">
    <property type="entry name" value="D-ALLOSE IMPORT ATP-BINDING PROTEIN ALSA-RELATED"/>
    <property type="match status" value="1"/>
</dbReference>
<keyword evidence="9" id="KW-1278">Translocase</keyword>
<evidence type="ECO:0000256" key="2">
    <source>
        <dbReference type="ARBA" id="ARBA00004533"/>
    </source>
</evidence>
<evidence type="ECO:0000256" key="5">
    <source>
        <dbReference type="ARBA" id="ARBA00022597"/>
    </source>
</evidence>
<dbReference type="AlphaFoldDB" id="A0A1H2AK20"/>
<dbReference type="InterPro" id="IPR027417">
    <property type="entry name" value="P-loop_NTPase"/>
</dbReference>
<dbReference type="GO" id="GO:0015749">
    <property type="term" value="P:monosaccharide transmembrane transport"/>
    <property type="evidence" value="ECO:0007669"/>
    <property type="project" value="UniProtKB-ARBA"/>
</dbReference>
<gene>
    <name evidence="13" type="ORF">SAMN04489812_6008</name>
</gene>
<dbReference type="GO" id="GO:0005524">
    <property type="term" value="F:ATP binding"/>
    <property type="evidence" value="ECO:0007669"/>
    <property type="project" value="UniProtKB-KW"/>
</dbReference>
<organism evidence="13 14">
    <name type="scientific">Microlunatus soli</name>
    <dbReference type="NCBI Taxonomy" id="630515"/>
    <lineage>
        <taxon>Bacteria</taxon>
        <taxon>Bacillati</taxon>
        <taxon>Actinomycetota</taxon>
        <taxon>Actinomycetes</taxon>
        <taxon>Propionibacteriales</taxon>
        <taxon>Propionibacteriaceae</taxon>
        <taxon>Microlunatus</taxon>
    </lineage>
</organism>
<dbReference type="SUPFAM" id="SSF52540">
    <property type="entry name" value="P-loop containing nucleoside triphosphate hydrolases"/>
    <property type="match status" value="2"/>
</dbReference>
<dbReference type="CDD" id="cd03216">
    <property type="entry name" value="ABC_Carb_Monos_I"/>
    <property type="match status" value="1"/>
</dbReference>
<sequence>MTQLLTVEGVSKAFPGVQALADVGFDLGAGEVLALIGENGAGKSTLMKILAGTYTADSGSIVIDGAPVQITHPRQAQELGISIIHQELNLMPHLTVAQNIFIGREPRYGPFLAEGRLVARTRDLLDRLGLTLDPNATVDRLPVAAQQLVEIAKALSYPNTRILIMDEPTSAISEADTQGLFTLIRGLQRTGVGVVYISHRMAELRQIADRATVLRDGRQVGTHRLDEVSDSEIIRAMVGRDLPDPATADSPTDQAPAPGQEPTPRTAPDRDPVLEVRGLSTPDLIRDVSFELYPGEILGFAGLIGAGRTEVARAIIGADRRSTGSIMINGRPVSVRTPAQAVRHGISYLPEDRKRHGLMLDQSVQFNTVLASLPQFTRFGFTENARTRRVVRDAVSALRVKTPSIDAPVRNLSGGNQQKVVIAKWLARQCDVLIFDEPTRGIDVGAKQEIYQLLTDLVGQGKSVIVISSELPEVLRLSDRIVVMSQGRITGLLDRSEADSETIMELATRNVSSFEEGSVA</sequence>
<keyword evidence="8 13" id="KW-0067">ATP-binding</keyword>
<keyword evidence="6" id="KW-0677">Repeat</keyword>
<dbReference type="OrthoDB" id="3648693at2"/>
<accession>A0A1H2AK20</accession>
<evidence type="ECO:0000256" key="9">
    <source>
        <dbReference type="ARBA" id="ARBA00022967"/>
    </source>
</evidence>
<evidence type="ECO:0000256" key="8">
    <source>
        <dbReference type="ARBA" id="ARBA00022840"/>
    </source>
</evidence>
<evidence type="ECO:0000256" key="4">
    <source>
        <dbReference type="ARBA" id="ARBA00022475"/>
    </source>
</evidence>
<evidence type="ECO:0000256" key="7">
    <source>
        <dbReference type="ARBA" id="ARBA00022741"/>
    </source>
</evidence>
<dbReference type="PROSITE" id="PS00211">
    <property type="entry name" value="ABC_TRANSPORTER_1"/>
    <property type="match status" value="1"/>
</dbReference>
<feature type="region of interest" description="Disordered" evidence="11">
    <location>
        <begin position="241"/>
        <end position="273"/>
    </location>
</feature>
<feature type="domain" description="ABC transporter" evidence="12">
    <location>
        <begin position="268"/>
        <end position="511"/>
    </location>
</feature>
<dbReference type="Proteomes" id="UP000199103">
    <property type="component" value="Chromosome I"/>
</dbReference>
<dbReference type="FunFam" id="3.40.50.300:FF:000127">
    <property type="entry name" value="Ribose import ATP-binding protein RbsA"/>
    <property type="match status" value="1"/>
</dbReference>
<protein>
    <submittedName>
        <fullName evidence="13">Monosaccharide ABC transporter ATP-binding protein, CUT2 family</fullName>
    </submittedName>
</protein>
<dbReference type="STRING" id="630515.SAMN04489812_6008"/>
<evidence type="ECO:0000313" key="14">
    <source>
        <dbReference type="Proteomes" id="UP000199103"/>
    </source>
</evidence>
<feature type="domain" description="ABC transporter" evidence="12">
    <location>
        <begin position="5"/>
        <end position="241"/>
    </location>
</feature>
<dbReference type="InterPro" id="IPR003593">
    <property type="entry name" value="AAA+_ATPase"/>
</dbReference>
<keyword evidence="14" id="KW-1185">Reference proteome</keyword>
<dbReference type="SMART" id="SM00382">
    <property type="entry name" value="AAA"/>
    <property type="match status" value="2"/>
</dbReference>
<dbReference type="PANTHER" id="PTHR43790">
    <property type="entry name" value="CARBOHYDRATE TRANSPORT ATP-BINDING PROTEIN MG119-RELATED"/>
    <property type="match status" value="1"/>
</dbReference>
<name>A0A1H2AK20_9ACTN</name>
<keyword evidence="3" id="KW-0813">Transport</keyword>
<dbReference type="GO" id="GO:0005886">
    <property type="term" value="C:plasma membrane"/>
    <property type="evidence" value="ECO:0007669"/>
    <property type="project" value="UniProtKB-SubCell"/>
</dbReference>
<dbReference type="Gene3D" id="3.40.50.300">
    <property type="entry name" value="P-loop containing nucleotide triphosphate hydrolases"/>
    <property type="match status" value="2"/>
</dbReference>
<dbReference type="FunFam" id="3.40.50.300:FF:000126">
    <property type="entry name" value="Galactose/methyl galactoside import ATP-binding protein MglA"/>
    <property type="match status" value="1"/>
</dbReference>
<keyword evidence="5" id="KW-0762">Sugar transport</keyword>
<keyword evidence="7" id="KW-0547">Nucleotide-binding</keyword>
<evidence type="ECO:0000313" key="13">
    <source>
        <dbReference type="EMBL" id="SDT46365.1"/>
    </source>
</evidence>
<dbReference type="InterPro" id="IPR017871">
    <property type="entry name" value="ABC_transporter-like_CS"/>
</dbReference>
<dbReference type="PROSITE" id="PS50893">
    <property type="entry name" value="ABC_TRANSPORTER_2"/>
    <property type="match status" value="2"/>
</dbReference>
<dbReference type="RefSeq" id="WP_091533411.1">
    <property type="nucleotide sequence ID" value="NZ_LT629772.1"/>
</dbReference>
<evidence type="ECO:0000256" key="1">
    <source>
        <dbReference type="ARBA" id="ARBA00004202"/>
    </source>
</evidence>
<dbReference type="GO" id="GO:0016887">
    <property type="term" value="F:ATP hydrolysis activity"/>
    <property type="evidence" value="ECO:0007669"/>
    <property type="project" value="InterPro"/>
</dbReference>
<dbReference type="InterPro" id="IPR003439">
    <property type="entry name" value="ABC_transporter-like_ATP-bd"/>
</dbReference>